<dbReference type="InterPro" id="IPR023299">
    <property type="entry name" value="ATPase_P-typ_cyto_dom_N"/>
</dbReference>
<dbReference type="GO" id="GO:0006883">
    <property type="term" value="P:intracellular sodium ion homeostasis"/>
    <property type="evidence" value="ECO:0007669"/>
    <property type="project" value="TreeGrafter"/>
</dbReference>
<dbReference type="GO" id="GO:0005391">
    <property type="term" value="F:P-type sodium:potassium-exchanging transporter activity"/>
    <property type="evidence" value="ECO:0007669"/>
    <property type="project" value="TreeGrafter"/>
</dbReference>
<evidence type="ECO:0000256" key="10">
    <source>
        <dbReference type="ARBA" id="ARBA00023136"/>
    </source>
</evidence>
<feature type="transmembrane region" description="Helical" evidence="12">
    <location>
        <begin position="281"/>
        <end position="305"/>
    </location>
</feature>
<dbReference type="InterPro" id="IPR023214">
    <property type="entry name" value="HAD_sf"/>
</dbReference>
<dbReference type="Pfam" id="PF00689">
    <property type="entry name" value="Cation_ATPase_C"/>
    <property type="match status" value="1"/>
</dbReference>
<dbReference type="SUPFAM" id="SSF56784">
    <property type="entry name" value="HAD-like"/>
    <property type="match status" value="1"/>
</dbReference>
<dbReference type="PANTHER" id="PTHR43294:SF20">
    <property type="entry name" value="P-TYPE ATPASE"/>
    <property type="match status" value="1"/>
</dbReference>
<dbReference type="SUPFAM" id="SSF81665">
    <property type="entry name" value="Calcium ATPase, transmembrane domain M"/>
    <property type="match status" value="1"/>
</dbReference>
<dbReference type="Pfam" id="PF00122">
    <property type="entry name" value="E1-E2_ATPase"/>
    <property type="match status" value="1"/>
</dbReference>
<evidence type="ECO:0000256" key="12">
    <source>
        <dbReference type="SAM" id="Phobius"/>
    </source>
</evidence>
<keyword evidence="6" id="KW-0067">ATP-binding</keyword>
<dbReference type="Gene3D" id="3.40.1110.10">
    <property type="entry name" value="Calcium-transporting ATPase, cytoplasmic domain N"/>
    <property type="match status" value="1"/>
</dbReference>
<evidence type="ECO:0000256" key="2">
    <source>
        <dbReference type="ARBA" id="ARBA00005675"/>
    </source>
</evidence>
<keyword evidence="9 12" id="KW-1133">Transmembrane helix</keyword>
<evidence type="ECO:0000256" key="11">
    <source>
        <dbReference type="SAM" id="MobiDB-lite"/>
    </source>
</evidence>
<dbReference type="AlphaFoldDB" id="A0A9D1ZW74"/>
<evidence type="ECO:0000256" key="6">
    <source>
        <dbReference type="ARBA" id="ARBA00022840"/>
    </source>
</evidence>
<dbReference type="GO" id="GO:0016887">
    <property type="term" value="F:ATP hydrolysis activity"/>
    <property type="evidence" value="ECO:0007669"/>
    <property type="project" value="InterPro"/>
</dbReference>
<feature type="transmembrane region" description="Helical" evidence="12">
    <location>
        <begin position="703"/>
        <end position="720"/>
    </location>
</feature>
<dbReference type="SFLD" id="SFLDG00002">
    <property type="entry name" value="C1.7:_P-type_atpase_like"/>
    <property type="match status" value="1"/>
</dbReference>
<evidence type="ECO:0000256" key="5">
    <source>
        <dbReference type="ARBA" id="ARBA00022741"/>
    </source>
</evidence>
<dbReference type="GO" id="GO:0012505">
    <property type="term" value="C:endomembrane system"/>
    <property type="evidence" value="ECO:0007669"/>
    <property type="project" value="UniProtKB-SubCell"/>
</dbReference>
<dbReference type="PANTHER" id="PTHR43294">
    <property type="entry name" value="SODIUM/POTASSIUM-TRANSPORTING ATPASE SUBUNIT ALPHA"/>
    <property type="match status" value="1"/>
</dbReference>
<evidence type="ECO:0000256" key="9">
    <source>
        <dbReference type="ARBA" id="ARBA00022989"/>
    </source>
</evidence>
<evidence type="ECO:0000256" key="7">
    <source>
        <dbReference type="ARBA" id="ARBA00022842"/>
    </source>
</evidence>
<sequence>MRAYHSVPADAVLAELKTSELGISESEAQERLARCGENALQTKKKGGALRLFLAQFKDFMTILLICAAAVSAVIAYITEDVHELADTGILLFIIFLNTFVGFIQQYRADNAIEKLKSLSVCRVKTVRGGKDMLIDSPRLVPGDIVHLEEGDMVPADCRVLHAEELKCDESALTGESVGVSKNAETCAEKTGVFDRKNMLYSSSFVVKGQAKAVVVHTGKETELGKIADLLNNTESAKTPLEKTLAVLGKVITAFVISVAAIIFVFGIFFKESTLLGNFMSSVAIAVAAIPEGMPAIVTVIMALGVQKMSRERAIVRKLHAVETLGGCSCICSDKTGTLTENRMTVEEVVTDFSRCGEPVRAEMTASARGGGKKLLECMAVCNTVKGSAGRRMGDPTEVALVNYADSLAFAPDFARLGGIPFTSERKMMTVAARMEEGSFCYCKGGADVILGRCNRISDGSGVRPITERDRANVTAAAHTLASRALRVLGFAYREYTGAPSEEELIFVGICGMIDPPKQGVKEAVAECVRAGITPVMITGDHRDTAYAIASRLGIAEREGQVITGAELDGMAEAELDKRVPEARVFARVSPKHKSMIVERFQKAGNVVAMTGDGINDAPGIRKADIGIAMGISGTDVTKSAADMVIADDNFSTIVTAVREGRHVFSNVKKTILFFLATNLAEVLSILIVTLALYKYDFLTSTQLLWINLITDSLPVLSLGAEKAERDVMLRPPQRASALFSADSMASVAYYGVVQTAICVGVFVWSANAFGNAVAVTMTFFVLSFLELFHSFNIRSERGSAFGKGFFSNKMLFLTVFIGIGVNLLLCLFAPVRSAFDIVLLTPAQWGIVFAASLAVIPAAEIYKAVWRLIEKKGKQKGARGSGAHGDREMREKKTAKNAA</sequence>
<proteinExistence type="inferred from homology"/>
<feature type="region of interest" description="Disordered" evidence="11">
    <location>
        <begin position="873"/>
        <end position="899"/>
    </location>
</feature>
<dbReference type="Pfam" id="PF13246">
    <property type="entry name" value="Cation_ATPase"/>
    <property type="match status" value="1"/>
</dbReference>
<feature type="transmembrane region" description="Helical" evidence="12">
    <location>
        <begin position="747"/>
        <end position="766"/>
    </location>
</feature>
<feature type="transmembrane region" description="Helical" evidence="12">
    <location>
        <begin position="89"/>
        <end position="106"/>
    </location>
</feature>
<dbReference type="InterPro" id="IPR036412">
    <property type="entry name" value="HAD-like_sf"/>
</dbReference>
<dbReference type="EMBL" id="DXCQ01000035">
    <property type="protein sequence ID" value="HIY96940.1"/>
    <property type="molecule type" value="Genomic_DNA"/>
</dbReference>
<dbReference type="InterPro" id="IPR008250">
    <property type="entry name" value="ATPase_P-typ_transduc_dom_A_sf"/>
</dbReference>
<dbReference type="GO" id="GO:1902600">
    <property type="term" value="P:proton transmembrane transport"/>
    <property type="evidence" value="ECO:0007669"/>
    <property type="project" value="TreeGrafter"/>
</dbReference>
<dbReference type="PRINTS" id="PR00120">
    <property type="entry name" value="HATPASE"/>
</dbReference>
<evidence type="ECO:0000313" key="14">
    <source>
        <dbReference type="EMBL" id="HIY96940.1"/>
    </source>
</evidence>
<keyword evidence="5" id="KW-0547">Nucleotide-binding</keyword>
<evidence type="ECO:0000313" key="15">
    <source>
        <dbReference type="Proteomes" id="UP000886750"/>
    </source>
</evidence>
<dbReference type="InterPro" id="IPR044492">
    <property type="entry name" value="P_typ_ATPase_HD_dom"/>
</dbReference>
<feature type="transmembrane region" description="Helical" evidence="12">
    <location>
        <begin position="671"/>
        <end position="691"/>
    </location>
</feature>
<evidence type="ECO:0000256" key="3">
    <source>
        <dbReference type="ARBA" id="ARBA00022553"/>
    </source>
</evidence>
<comment type="caution">
    <text evidence="14">The sequence shown here is derived from an EMBL/GenBank/DDBJ whole genome shotgun (WGS) entry which is preliminary data.</text>
</comment>
<evidence type="ECO:0000256" key="1">
    <source>
        <dbReference type="ARBA" id="ARBA00004127"/>
    </source>
</evidence>
<dbReference type="GO" id="GO:0005886">
    <property type="term" value="C:plasma membrane"/>
    <property type="evidence" value="ECO:0007669"/>
    <property type="project" value="TreeGrafter"/>
</dbReference>
<dbReference type="NCBIfam" id="TIGR01494">
    <property type="entry name" value="ATPase_P-type"/>
    <property type="match status" value="3"/>
</dbReference>
<accession>A0A9D1ZW74</accession>
<feature type="transmembrane region" description="Helical" evidence="12">
    <location>
        <begin position="843"/>
        <end position="866"/>
    </location>
</feature>
<comment type="similarity">
    <text evidence="2">Belongs to the cation transport ATPase (P-type) (TC 3.A.3) family. Type IIA subfamily.</text>
</comment>
<evidence type="ECO:0000259" key="13">
    <source>
        <dbReference type="SMART" id="SM00831"/>
    </source>
</evidence>
<dbReference type="InterPro" id="IPR023298">
    <property type="entry name" value="ATPase_P-typ_TM_dom_sf"/>
</dbReference>
<keyword evidence="7" id="KW-0460">Magnesium</keyword>
<dbReference type="InterPro" id="IPR018303">
    <property type="entry name" value="ATPase_P-typ_P_site"/>
</dbReference>
<feature type="transmembrane region" description="Helical" evidence="12">
    <location>
        <begin position="810"/>
        <end position="831"/>
    </location>
</feature>
<evidence type="ECO:0000256" key="8">
    <source>
        <dbReference type="ARBA" id="ARBA00022967"/>
    </source>
</evidence>
<keyword evidence="3" id="KW-0597">Phosphoprotein</keyword>
<dbReference type="GO" id="GO:0036376">
    <property type="term" value="P:sodium ion export across plasma membrane"/>
    <property type="evidence" value="ECO:0007669"/>
    <property type="project" value="TreeGrafter"/>
</dbReference>
<organism evidence="14 15">
    <name type="scientific">Candidatus Borkfalkia excrementigallinarum</name>
    <dbReference type="NCBI Taxonomy" id="2838506"/>
    <lineage>
        <taxon>Bacteria</taxon>
        <taxon>Bacillati</taxon>
        <taxon>Bacillota</taxon>
        <taxon>Clostridia</taxon>
        <taxon>Christensenellales</taxon>
        <taxon>Christensenellaceae</taxon>
        <taxon>Candidatus Borkfalkia</taxon>
    </lineage>
</organism>
<keyword evidence="10 12" id="KW-0472">Membrane</keyword>
<keyword evidence="8" id="KW-1278">Translocase</keyword>
<gene>
    <name evidence="14" type="ORF">H9729_04560</name>
</gene>
<dbReference type="FunFam" id="3.40.50.1000:FF:000028">
    <property type="entry name" value="Calcium-transporting P-type ATPase, putative"/>
    <property type="match status" value="1"/>
</dbReference>
<dbReference type="SUPFAM" id="SSF81653">
    <property type="entry name" value="Calcium ATPase, transduction domain A"/>
    <property type="match status" value="1"/>
</dbReference>
<dbReference type="PRINTS" id="PR00119">
    <property type="entry name" value="CATATPASE"/>
</dbReference>
<reference evidence="14" key="2">
    <citation type="submission" date="2021-04" db="EMBL/GenBank/DDBJ databases">
        <authorList>
            <person name="Gilroy R."/>
        </authorList>
    </citation>
    <scope>NUCLEOTIDE SEQUENCE</scope>
    <source>
        <strain evidence="14">1345</strain>
    </source>
</reference>
<feature type="transmembrane region" description="Helical" evidence="12">
    <location>
        <begin position="246"/>
        <end position="269"/>
    </location>
</feature>
<dbReference type="InterPro" id="IPR050510">
    <property type="entry name" value="Cation_transp_ATPase_P-type"/>
</dbReference>
<dbReference type="SFLD" id="SFLDS00003">
    <property type="entry name" value="Haloacid_Dehalogenase"/>
    <property type="match status" value="1"/>
</dbReference>
<feature type="transmembrane region" description="Helical" evidence="12">
    <location>
        <begin position="772"/>
        <end position="789"/>
    </location>
</feature>
<dbReference type="GO" id="GO:1990573">
    <property type="term" value="P:potassium ion import across plasma membrane"/>
    <property type="evidence" value="ECO:0007669"/>
    <property type="project" value="TreeGrafter"/>
</dbReference>
<keyword evidence="4 12" id="KW-0812">Transmembrane</keyword>
<dbReference type="SMART" id="SM00831">
    <property type="entry name" value="Cation_ATPase_N"/>
    <property type="match status" value="1"/>
</dbReference>
<dbReference type="GO" id="GO:0005524">
    <property type="term" value="F:ATP binding"/>
    <property type="evidence" value="ECO:0007669"/>
    <property type="project" value="UniProtKB-KW"/>
</dbReference>
<name>A0A9D1ZW74_9FIRM</name>
<dbReference type="SFLD" id="SFLDF00027">
    <property type="entry name" value="p-type_atpase"/>
    <property type="match status" value="1"/>
</dbReference>
<dbReference type="InterPro" id="IPR001757">
    <property type="entry name" value="P_typ_ATPase"/>
</dbReference>
<dbReference type="InterPro" id="IPR006068">
    <property type="entry name" value="ATPase_P-typ_cation-transptr_C"/>
</dbReference>
<dbReference type="InterPro" id="IPR004014">
    <property type="entry name" value="ATPase_P-typ_cation-transptr_N"/>
</dbReference>
<comment type="subcellular location">
    <subcellularLocation>
        <location evidence="1">Endomembrane system</location>
        <topology evidence="1">Multi-pass membrane protein</topology>
    </subcellularLocation>
</comment>
<dbReference type="FunFam" id="2.70.150.10:FF:000160">
    <property type="entry name" value="Sarcoplasmic/endoplasmic reticulum calcium ATPase 1"/>
    <property type="match status" value="1"/>
</dbReference>
<dbReference type="PROSITE" id="PS00154">
    <property type="entry name" value="ATPASE_E1_E2"/>
    <property type="match status" value="1"/>
</dbReference>
<feature type="domain" description="Cation-transporting P-type ATPase N-terminal" evidence="13">
    <location>
        <begin position="3"/>
        <end position="76"/>
    </location>
</feature>
<protein>
    <submittedName>
        <fullName evidence="14">Cation-translocating P-type ATPase</fullName>
    </submittedName>
</protein>
<feature type="compositionally biased region" description="Basic and acidic residues" evidence="11">
    <location>
        <begin position="884"/>
        <end position="899"/>
    </location>
</feature>
<dbReference type="Gene3D" id="2.70.150.10">
    <property type="entry name" value="Calcium-transporting ATPase, cytoplasmic transduction domain A"/>
    <property type="match status" value="1"/>
</dbReference>
<dbReference type="Gene3D" id="1.20.1110.10">
    <property type="entry name" value="Calcium-transporting ATPase, transmembrane domain"/>
    <property type="match status" value="1"/>
</dbReference>
<feature type="transmembrane region" description="Helical" evidence="12">
    <location>
        <begin position="59"/>
        <end position="77"/>
    </location>
</feature>
<dbReference type="SUPFAM" id="SSF81660">
    <property type="entry name" value="Metal cation-transporting ATPase, ATP-binding domain N"/>
    <property type="match status" value="1"/>
</dbReference>
<dbReference type="GO" id="GO:0030007">
    <property type="term" value="P:intracellular potassium ion homeostasis"/>
    <property type="evidence" value="ECO:0007669"/>
    <property type="project" value="TreeGrafter"/>
</dbReference>
<dbReference type="Proteomes" id="UP000886750">
    <property type="component" value="Unassembled WGS sequence"/>
</dbReference>
<dbReference type="Gene3D" id="3.40.50.1000">
    <property type="entry name" value="HAD superfamily/HAD-like"/>
    <property type="match status" value="1"/>
</dbReference>
<dbReference type="InterPro" id="IPR059000">
    <property type="entry name" value="ATPase_P-type_domA"/>
</dbReference>
<evidence type="ECO:0000256" key="4">
    <source>
        <dbReference type="ARBA" id="ARBA00022692"/>
    </source>
</evidence>
<dbReference type="Pfam" id="PF00690">
    <property type="entry name" value="Cation_ATPase_N"/>
    <property type="match status" value="1"/>
</dbReference>
<reference evidence="14" key="1">
    <citation type="journal article" date="2021" name="PeerJ">
        <title>Extensive microbial diversity within the chicken gut microbiome revealed by metagenomics and culture.</title>
        <authorList>
            <person name="Gilroy R."/>
            <person name="Ravi A."/>
            <person name="Getino M."/>
            <person name="Pursley I."/>
            <person name="Horton D.L."/>
            <person name="Alikhan N.F."/>
            <person name="Baker D."/>
            <person name="Gharbi K."/>
            <person name="Hall N."/>
            <person name="Watson M."/>
            <person name="Adriaenssens E.M."/>
            <person name="Foster-Nyarko E."/>
            <person name="Jarju S."/>
            <person name="Secka A."/>
            <person name="Antonio M."/>
            <person name="Oren A."/>
            <person name="Chaudhuri R.R."/>
            <person name="La Ragione R."/>
            <person name="Hildebrand F."/>
            <person name="Pallen M.J."/>
        </authorList>
    </citation>
    <scope>NUCLEOTIDE SEQUENCE</scope>
    <source>
        <strain evidence="14">1345</strain>
    </source>
</reference>